<keyword evidence="3" id="KW-1185">Reference proteome</keyword>
<feature type="region of interest" description="Disordered" evidence="1">
    <location>
        <begin position="98"/>
        <end position="120"/>
    </location>
</feature>
<comment type="caution">
    <text evidence="2">The sequence shown here is derived from an EMBL/GenBank/DDBJ whole genome shotgun (WGS) entry which is preliminary data.</text>
</comment>
<proteinExistence type="predicted"/>
<dbReference type="RefSeq" id="WP_344677423.1">
    <property type="nucleotide sequence ID" value="NZ_BAAAUX010000001.1"/>
</dbReference>
<evidence type="ECO:0000256" key="1">
    <source>
        <dbReference type="SAM" id="MobiDB-lite"/>
    </source>
</evidence>
<dbReference type="EMBL" id="BAAAUX010000001">
    <property type="protein sequence ID" value="GAA2774103.1"/>
    <property type="molecule type" value="Genomic_DNA"/>
</dbReference>
<evidence type="ECO:0008006" key="4">
    <source>
        <dbReference type="Google" id="ProtNLM"/>
    </source>
</evidence>
<sequence length="120" mass="13129">MTQGAQAPLDLNSLFTARSLRPRRVTVAGATFDVRRDLTSEEVIAFFEKSASGKNFDALTMLIGEDAAREVDAKLSVLPAEHVTKVFRRLMQISGVLTRLPEDEESEESEGESSASSPRS</sequence>
<name>A0ABN3V125_9PSEU</name>
<feature type="compositionally biased region" description="Acidic residues" evidence="1">
    <location>
        <begin position="102"/>
        <end position="111"/>
    </location>
</feature>
<evidence type="ECO:0000313" key="2">
    <source>
        <dbReference type="EMBL" id="GAA2774103.1"/>
    </source>
</evidence>
<reference evidence="2 3" key="1">
    <citation type="journal article" date="2019" name="Int. J. Syst. Evol. Microbiol.">
        <title>The Global Catalogue of Microorganisms (GCM) 10K type strain sequencing project: providing services to taxonomists for standard genome sequencing and annotation.</title>
        <authorList>
            <consortium name="The Broad Institute Genomics Platform"/>
            <consortium name="The Broad Institute Genome Sequencing Center for Infectious Disease"/>
            <person name="Wu L."/>
            <person name="Ma J."/>
        </authorList>
    </citation>
    <scope>NUCLEOTIDE SEQUENCE [LARGE SCALE GENOMIC DNA]</scope>
    <source>
        <strain evidence="2 3">JCM 9383</strain>
    </source>
</reference>
<protein>
    <recommendedName>
        <fullName evidence="4">Tail assembly chaperone</fullName>
    </recommendedName>
</protein>
<evidence type="ECO:0000313" key="3">
    <source>
        <dbReference type="Proteomes" id="UP001500979"/>
    </source>
</evidence>
<organism evidence="2 3">
    <name type="scientific">Saccharopolyspora taberi</name>
    <dbReference type="NCBI Taxonomy" id="60895"/>
    <lineage>
        <taxon>Bacteria</taxon>
        <taxon>Bacillati</taxon>
        <taxon>Actinomycetota</taxon>
        <taxon>Actinomycetes</taxon>
        <taxon>Pseudonocardiales</taxon>
        <taxon>Pseudonocardiaceae</taxon>
        <taxon>Saccharopolyspora</taxon>
    </lineage>
</organism>
<gene>
    <name evidence="2" type="ORF">GCM10010470_02430</name>
</gene>
<dbReference type="Proteomes" id="UP001500979">
    <property type="component" value="Unassembled WGS sequence"/>
</dbReference>
<accession>A0ABN3V125</accession>